<dbReference type="InterPro" id="IPR029030">
    <property type="entry name" value="Caspase-like_dom_sf"/>
</dbReference>
<dbReference type="InterPro" id="IPR050452">
    <property type="entry name" value="Metacaspase"/>
</dbReference>
<evidence type="ECO:0000259" key="2">
    <source>
        <dbReference type="Pfam" id="PF00656"/>
    </source>
</evidence>
<sequence length="907" mass="96998">MASDTDPAAGATAPPDVDTSLDPAVTTLATHRSEPDVVDFERLIANWTPIGHVETVCIDVIGTHRNGGSRHHHVSVDPDGVIRPTLEQGDELSSPPGAFMIGLATSSSAFALAGAQYEAAVRMTAIVQDRFGLGVSDLRLEGSWPAGSIPRIAAAVRVCRGANRPPTGEAGALSTHGNPSNPQETIMSSIDALEPAARDTRIDPATLAALRPHLFNLWGGKFSRDGLFHSDESDVERVFGEELPRRLASLEDGAPLHIVLYAHGGLVNEAGGLRIAANQIPWWNANGCYPLQFVWESGLFESIAKIIGIRRDVASELSGFRDATIEFAAHRLAGPQIWGNMKNSAAAAFEPDAAGTKIAERLVAFARANPERVRLHGVGHSAGSVFLSHLLRRLDALDAPALETLSFLAPAITVDAYLRLADPLIPKRAKSLRLFTMSRDYELRDSVTPLYRKSLLYLIRNALEPEVGEPVLGLEESLRASPPLVRRFGLDGQASSTGSIVWSVTPVSTGSEASTSTSHGGFDNDAPTMNSVARRVLGIADSVDLAQSFPIDNQQRAAVTPPSQTPLASDELLSQPIAATPPRIDGLPVRRALCIGINAYPGQNALDGCVADSEDWASALASLGFAVDKLQDAAATHANILGRLRTMVDSSRAGDTLVFQYAGHGTDAPDLDGDEIGPNGEANPDQAFCPVDFETGQLIIDDDLRAVLERLPVGVHLTCFLDSCHSGTATRLLVGREPGKPNGKKRYLKLTPDIEQRFIATRSAVNRRRALAGGHMAPGTREKMRWVSFAACQDGQSAWESEGHGDFTRFAVPFLAQHADLTNGSFQDGVLKAFGVSPRQNPRLDCRDEDREAPFLFARADRVPAAGPDNAEANSIQKIDEALADGQAGSRSAQVADLLMAIARLLR</sequence>
<reference evidence="3 4" key="1">
    <citation type="submission" date="2016-11" db="EMBL/GenBank/DDBJ databases">
        <authorList>
            <person name="Jaros S."/>
            <person name="Januszkiewicz K."/>
            <person name="Wedrychowicz H."/>
        </authorList>
    </citation>
    <scope>NUCLEOTIDE SEQUENCE [LARGE SCALE GENOMIC DNA]</scope>
    <source>
        <strain evidence="3 4">DSM 19436</strain>
    </source>
</reference>
<gene>
    <name evidence="3" type="ORF">SAMN02745157_4968</name>
</gene>
<dbReference type="GO" id="GO:0004197">
    <property type="term" value="F:cysteine-type endopeptidase activity"/>
    <property type="evidence" value="ECO:0007669"/>
    <property type="project" value="InterPro"/>
</dbReference>
<dbReference type="GO" id="GO:0005737">
    <property type="term" value="C:cytoplasm"/>
    <property type="evidence" value="ECO:0007669"/>
    <property type="project" value="TreeGrafter"/>
</dbReference>
<dbReference type="STRING" id="1122133.SAMN02745157_4968"/>
<dbReference type="Proteomes" id="UP000184485">
    <property type="component" value="Unassembled WGS sequence"/>
</dbReference>
<feature type="domain" description="Peptidase C14 caspase" evidence="2">
    <location>
        <begin position="590"/>
        <end position="809"/>
    </location>
</feature>
<dbReference type="SUPFAM" id="SSF52129">
    <property type="entry name" value="Caspase-like"/>
    <property type="match status" value="1"/>
</dbReference>
<evidence type="ECO:0000256" key="1">
    <source>
        <dbReference type="SAM" id="MobiDB-lite"/>
    </source>
</evidence>
<dbReference type="PANTHER" id="PTHR48104:SF30">
    <property type="entry name" value="METACASPASE-1"/>
    <property type="match status" value="1"/>
</dbReference>
<dbReference type="GO" id="GO:0006508">
    <property type="term" value="P:proteolysis"/>
    <property type="evidence" value="ECO:0007669"/>
    <property type="project" value="InterPro"/>
</dbReference>
<dbReference type="EMBL" id="FQUP01000008">
    <property type="protein sequence ID" value="SHG86563.1"/>
    <property type="molecule type" value="Genomic_DNA"/>
</dbReference>
<dbReference type="InterPro" id="IPR011600">
    <property type="entry name" value="Pept_C14_caspase"/>
</dbReference>
<evidence type="ECO:0000313" key="4">
    <source>
        <dbReference type="Proteomes" id="UP000184485"/>
    </source>
</evidence>
<evidence type="ECO:0000313" key="3">
    <source>
        <dbReference type="EMBL" id="SHG86563.1"/>
    </source>
</evidence>
<feature type="region of interest" description="Disordered" evidence="1">
    <location>
        <begin position="1"/>
        <end position="22"/>
    </location>
</feature>
<dbReference type="Pfam" id="PF00656">
    <property type="entry name" value="Peptidase_C14"/>
    <property type="match status" value="1"/>
</dbReference>
<dbReference type="Gene3D" id="3.40.50.1460">
    <property type="match status" value="1"/>
</dbReference>
<proteinExistence type="predicted"/>
<dbReference type="RefSeq" id="WP_073058434.1">
    <property type="nucleotide sequence ID" value="NZ_FQUP01000008.1"/>
</dbReference>
<feature type="compositionally biased region" description="Low complexity" evidence="1">
    <location>
        <begin position="1"/>
        <end position="18"/>
    </location>
</feature>
<organism evidence="3 4">
    <name type="scientific">Kaistia soli DSM 19436</name>
    <dbReference type="NCBI Taxonomy" id="1122133"/>
    <lineage>
        <taxon>Bacteria</taxon>
        <taxon>Pseudomonadati</taxon>
        <taxon>Pseudomonadota</taxon>
        <taxon>Alphaproteobacteria</taxon>
        <taxon>Hyphomicrobiales</taxon>
        <taxon>Kaistiaceae</taxon>
        <taxon>Kaistia</taxon>
    </lineage>
</organism>
<dbReference type="AlphaFoldDB" id="A0A1M5NC64"/>
<accession>A0A1M5NC64</accession>
<dbReference type="OrthoDB" id="1491023at2"/>
<dbReference type="PANTHER" id="PTHR48104">
    <property type="entry name" value="METACASPASE-4"/>
    <property type="match status" value="1"/>
</dbReference>
<protein>
    <submittedName>
        <fullName evidence="3">Caspase domain-containing protein</fullName>
    </submittedName>
</protein>
<keyword evidence="4" id="KW-1185">Reference proteome</keyword>
<name>A0A1M5NC64_9HYPH</name>